<evidence type="ECO:0000259" key="15">
    <source>
        <dbReference type="PROSITE" id="PS50011"/>
    </source>
</evidence>
<dbReference type="PROSITE" id="PS50011">
    <property type="entry name" value="PROTEIN_KINASE_DOM"/>
    <property type="match status" value="1"/>
</dbReference>
<dbReference type="InterPro" id="IPR008271">
    <property type="entry name" value="Ser/Thr_kinase_AS"/>
</dbReference>
<feature type="domain" description="Protein kinase" evidence="15">
    <location>
        <begin position="4"/>
        <end position="258"/>
    </location>
</feature>
<evidence type="ECO:0000256" key="2">
    <source>
        <dbReference type="ARBA" id="ARBA00006234"/>
    </source>
</evidence>
<feature type="compositionally biased region" description="Low complexity" evidence="14">
    <location>
        <begin position="433"/>
        <end position="445"/>
    </location>
</feature>
<evidence type="ECO:0000256" key="1">
    <source>
        <dbReference type="ARBA" id="ARBA00001936"/>
    </source>
</evidence>
<evidence type="ECO:0000256" key="10">
    <source>
        <dbReference type="ARBA" id="ARBA00047899"/>
    </source>
</evidence>
<evidence type="ECO:0000313" key="18">
    <source>
        <dbReference type="Proteomes" id="UP000428333"/>
    </source>
</evidence>
<dbReference type="PROSITE" id="PS00107">
    <property type="entry name" value="PROTEIN_KINASE_ATP"/>
    <property type="match status" value="1"/>
</dbReference>
<dbReference type="Proteomes" id="UP000428333">
    <property type="component" value="Linkage Group LG07"/>
</dbReference>
<feature type="non-terminal residue" evidence="17">
    <location>
        <position position="1"/>
    </location>
</feature>
<comment type="catalytic activity">
    <reaction evidence="11">
        <text>L-seryl-[protein] + ATP = O-phospho-L-seryl-[protein] + ADP + H(+)</text>
        <dbReference type="Rhea" id="RHEA:17989"/>
        <dbReference type="Rhea" id="RHEA-COMP:9863"/>
        <dbReference type="Rhea" id="RHEA-COMP:11604"/>
        <dbReference type="ChEBI" id="CHEBI:15378"/>
        <dbReference type="ChEBI" id="CHEBI:29999"/>
        <dbReference type="ChEBI" id="CHEBI:30616"/>
        <dbReference type="ChEBI" id="CHEBI:83421"/>
        <dbReference type="ChEBI" id="CHEBI:456216"/>
        <dbReference type="EC" id="2.7.11.1"/>
    </reaction>
</comment>
<feature type="domain" description="NAF" evidence="16">
    <location>
        <begin position="303"/>
        <end position="327"/>
    </location>
</feature>
<evidence type="ECO:0000256" key="5">
    <source>
        <dbReference type="ARBA" id="ARBA00022679"/>
    </source>
</evidence>
<evidence type="ECO:0000256" key="4">
    <source>
        <dbReference type="ARBA" id="ARBA00022527"/>
    </source>
</evidence>
<keyword evidence="4 13" id="KW-0723">Serine/threonine-protein kinase</keyword>
<comment type="catalytic activity">
    <reaction evidence="10">
        <text>L-threonyl-[protein] + ATP = O-phospho-L-threonyl-[protein] + ADP + H(+)</text>
        <dbReference type="Rhea" id="RHEA:46608"/>
        <dbReference type="Rhea" id="RHEA-COMP:11060"/>
        <dbReference type="Rhea" id="RHEA-COMP:11605"/>
        <dbReference type="ChEBI" id="CHEBI:15378"/>
        <dbReference type="ChEBI" id="CHEBI:30013"/>
        <dbReference type="ChEBI" id="CHEBI:30616"/>
        <dbReference type="ChEBI" id="CHEBI:61977"/>
        <dbReference type="ChEBI" id="CHEBI:456216"/>
        <dbReference type="EC" id="2.7.11.1"/>
    </reaction>
</comment>
<evidence type="ECO:0000256" key="9">
    <source>
        <dbReference type="ARBA" id="ARBA00023211"/>
    </source>
</evidence>
<dbReference type="CDD" id="cd12195">
    <property type="entry name" value="CIPK_C"/>
    <property type="match status" value="1"/>
</dbReference>
<name>A0A6A4LMH6_9ERIC</name>
<comment type="caution">
    <text evidence="17">The sequence shown here is derived from an EMBL/GenBank/DDBJ whole genome shotgun (WGS) entry which is preliminary data.</text>
</comment>
<evidence type="ECO:0000256" key="3">
    <source>
        <dbReference type="ARBA" id="ARBA00012513"/>
    </source>
</evidence>
<evidence type="ECO:0000259" key="16">
    <source>
        <dbReference type="PROSITE" id="PS50816"/>
    </source>
</evidence>
<keyword evidence="7" id="KW-0418">Kinase</keyword>
<reference evidence="17 18" key="1">
    <citation type="journal article" date="2019" name="Genome Biol. Evol.">
        <title>The Rhododendron genome and chromosomal organization provide insight into shared whole-genome duplications across the heath family (Ericaceae).</title>
        <authorList>
            <person name="Soza V.L."/>
            <person name="Lindsley D."/>
            <person name="Waalkes A."/>
            <person name="Ramage E."/>
            <person name="Patwardhan R.P."/>
            <person name="Burton J.N."/>
            <person name="Adey A."/>
            <person name="Kumar A."/>
            <person name="Qiu R."/>
            <person name="Shendure J."/>
            <person name="Hall B."/>
        </authorList>
    </citation>
    <scope>NUCLEOTIDE SEQUENCE [LARGE SCALE GENOMIC DNA]</scope>
    <source>
        <strain evidence="17">RSF 1966-606</strain>
    </source>
</reference>
<evidence type="ECO:0000256" key="11">
    <source>
        <dbReference type="ARBA" id="ARBA00048679"/>
    </source>
</evidence>
<evidence type="ECO:0000313" key="17">
    <source>
        <dbReference type="EMBL" id="KAE9455817.1"/>
    </source>
</evidence>
<comment type="similarity">
    <text evidence="2">Belongs to the protein kinase superfamily. CAMK Ser/Thr protein kinase family. SNF1 subfamily.</text>
</comment>
<dbReference type="AlphaFoldDB" id="A0A6A4LMH6"/>
<dbReference type="Pfam" id="PF03822">
    <property type="entry name" value="NAF"/>
    <property type="match status" value="1"/>
</dbReference>
<dbReference type="SUPFAM" id="SSF56112">
    <property type="entry name" value="Protein kinase-like (PK-like)"/>
    <property type="match status" value="1"/>
</dbReference>
<dbReference type="FunFam" id="3.30.200.20:FF:000096">
    <property type="entry name" value="Non-specific serine/threonine protein kinase"/>
    <property type="match status" value="1"/>
</dbReference>
<dbReference type="Gene3D" id="3.30.200.20">
    <property type="entry name" value="Phosphorylase Kinase, domain 1"/>
    <property type="match status" value="1"/>
</dbReference>
<proteinExistence type="inferred from homology"/>
<protein>
    <recommendedName>
        <fullName evidence="3">non-specific serine/threonine protein kinase</fullName>
        <ecNumber evidence="3">2.7.11.1</ecNumber>
    </recommendedName>
</protein>
<evidence type="ECO:0000256" key="6">
    <source>
        <dbReference type="ARBA" id="ARBA00022741"/>
    </source>
</evidence>
<dbReference type="InterPro" id="IPR004041">
    <property type="entry name" value="NAF_dom"/>
</dbReference>
<keyword evidence="8 12" id="KW-0067">ATP-binding</keyword>
<dbReference type="Gene3D" id="3.30.310.80">
    <property type="entry name" value="Kinase associated domain 1, KA1"/>
    <property type="match status" value="1"/>
</dbReference>
<keyword evidence="6 12" id="KW-0547">Nucleotide-binding</keyword>
<dbReference type="EMBL" id="QEFC01001796">
    <property type="protein sequence ID" value="KAE9455817.1"/>
    <property type="molecule type" value="Genomic_DNA"/>
</dbReference>
<dbReference type="EC" id="2.7.11.1" evidence="3"/>
<dbReference type="InterPro" id="IPR018451">
    <property type="entry name" value="NAF/FISL_domain"/>
</dbReference>
<dbReference type="FunFam" id="1.10.510.10:FF:000279">
    <property type="entry name" value="Non-specific serine/threonine protein kinase"/>
    <property type="match status" value="1"/>
</dbReference>
<evidence type="ECO:0000256" key="7">
    <source>
        <dbReference type="ARBA" id="ARBA00022777"/>
    </source>
</evidence>
<keyword evidence="9" id="KW-0464">Manganese</keyword>
<dbReference type="InterPro" id="IPR017441">
    <property type="entry name" value="Protein_kinase_ATP_BS"/>
</dbReference>
<dbReference type="PROSITE" id="PS50816">
    <property type="entry name" value="NAF"/>
    <property type="match status" value="1"/>
</dbReference>
<feature type="region of interest" description="Disordered" evidence="14">
    <location>
        <begin position="272"/>
        <end position="302"/>
    </location>
</feature>
<keyword evidence="18" id="KW-1185">Reference proteome</keyword>
<evidence type="ECO:0000256" key="13">
    <source>
        <dbReference type="RuleBase" id="RU000304"/>
    </source>
</evidence>
<dbReference type="FunFam" id="3.30.310.80:FF:000005">
    <property type="entry name" value="Non-specific serine/threonine protein kinase"/>
    <property type="match status" value="1"/>
</dbReference>
<evidence type="ECO:0000256" key="14">
    <source>
        <dbReference type="SAM" id="MobiDB-lite"/>
    </source>
</evidence>
<gene>
    <name evidence="17" type="ORF">C3L33_12281</name>
</gene>
<dbReference type="GO" id="GO:0007165">
    <property type="term" value="P:signal transduction"/>
    <property type="evidence" value="ECO:0007669"/>
    <property type="project" value="InterPro"/>
</dbReference>
<evidence type="ECO:0000256" key="8">
    <source>
        <dbReference type="ARBA" id="ARBA00022840"/>
    </source>
</evidence>
<organism evidence="17 18">
    <name type="scientific">Rhododendron williamsianum</name>
    <dbReference type="NCBI Taxonomy" id="262921"/>
    <lineage>
        <taxon>Eukaryota</taxon>
        <taxon>Viridiplantae</taxon>
        <taxon>Streptophyta</taxon>
        <taxon>Embryophyta</taxon>
        <taxon>Tracheophyta</taxon>
        <taxon>Spermatophyta</taxon>
        <taxon>Magnoliopsida</taxon>
        <taxon>eudicotyledons</taxon>
        <taxon>Gunneridae</taxon>
        <taxon>Pentapetalae</taxon>
        <taxon>asterids</taxon>
        <taxon>Ericales</taxon>
        <taxon>Ericaceae</taxon>
        <taxon>Ericoideae</taxon>
        <taxon>Rhodoreae</taxon>
        <taxon>Rhododendron</taxon>
    </lineage>
</organism>
<dbReference type="PROSITE" id="PS00108">
    <property type="entry name" value="PROTEIN_KINASE_ST"/>
    <property type="match status" value="1"/>
</dbReference>
<feature type="region of interest" description="Disordered" evidence="14">
    <location>
        <begin position="433"/>
        <end position="466"/>
    </location>
</feature>
<accession>A0A6A4LMH6</accession>
<dbReference type="SMART" id="SM00220">
    <property type="entry name" value="S_TKc"/>
    <property type="match status" value="1"/>
</dbReference>
<dbReference type="InterPro" id="IPR011009">
    <property type="entry name" value="Kinase-like_dom_sf"/>
</dbReference>
<keyword evidence="5" id="KW-0808">Transferase</keyword>
<dbReference type="InterPro" id="IPR000719">
    <property type="entry name" value="Prot_kinase_dom"/>
</dbReference>
<feature type="binding site" evidence="12">
    <location>
        <position position="33"/>
    </location>
    <ligand>
        <name>ATP</name>
        <dbReference type="ChEBI" id="CHEBI:30616"/>
    </ligand>
</feature>
<dbReference type="GO" id="GO:0005524">
    <property type="term" value="F:ATP binding"/>
    <property type="evidence" value="ECO:0007669"/>
    <property type="project" value="UniProtKB-UniRule"/>
</dbReference>
<dbReference type="OrthoDB" id="193931at2759"/>
<comment type="cofactor">
    <cofactor evidence="1">
        <name>Mn(2+)</name>
        <dbReference type="ChEBI" id="CHEBI:29035"/>
    </cofactor>
</comment>
<dbReference type="PANTHER" id="PTHR43895:SF28">
    <property type="entry name" value="CBL-INTERACTING SERINE_THREONINE-PROTEIN KINASE 15"/>
    <property type="match status" value="1"/>
</dbReference>
<dbReference type="CDD" id="cd14663">
    <property type="entry name" value="STKc_SnRK3"/>
    <property type="match status" value="1"/>
</dbReference>
<dbReference type="PANTHER" id="PTHR43895">
    <property type="entry name" value="CALCIUM/CALMODULIN-DEPENDENT PROTEIN KINASE KINASE-RELATED"/>
    <property type="match status" value="1"/>
</dbReference>
<dbReference type="Pfam" id="PF00069">
    <property type="entry name" value="Pkinase"/>
    <property type="match status" value="1"/>
</dbReference>
<dbReference type="GO" id="GO:0004674">
    <property type="term" value="F:protein serine/threonine kinase activity"/>
    <property type="evidence" value="ECO:0007669"/>
    <property type="project" value="UniProtKB-KW"/>
</dbReference>
<dbReference type="Gene3D" id="1.10.510.10">
    <property type="entry name" value="Transferase(Phosphotransferase) domain 1"/>
    <property type="match status" value="1"/>
</dbReference>
<evidence type="ECO:0000256" key="12">
    <source>
        <dbReference type="PROSITE-ProRule" id="PRU10141"/>
    </source>
</evidence>
<sequence>MQRYELGRVLGQGTFGKVHFARNLETGMSVAVKIIDKEKVFKVGLIEQIKREISVMRLVKHPNVVQLYEVMATKSKIYFVIEYVKGGELFNRVAKGKLKEDVARRYFQQLIRAVDFCHSRGVYHRDLKLENLLLDENGNLKVSDFGLSALAETKRQDGLLHTTCGTPAYVAPEVICRKGYDGSKADIWSCGVILYVLLAGYLPFHDSNLIEMYRKIGKAEFKFPNWFSLEVRKLVSKILDPNPNTRVSIRRITESSWFRKGFDLKPTRTQMEEREITGLNPDEIFGPSEDSSTAPESKQEQLARPSNLNAFDIILFSAGFDLSSLFEDNEQKKEARFTSKQTAKTIISRLEDIAKRLKLKITKRDGGVLKLEGGKEGRKGVLSIDAEIFEVIPTFHLVEVKKSSGDTLEYLKVLKEEMRPALKDIVWTWQGDGQLQPQQQQQQDGPEVEISSQAPMKNEASYFGSM</sequence>